<keyword evidence="2" id="KW-1003">Cell membrane</keyword>
<feature type="transmembrane region" description="Helical" evidence="6">
    <location>
        <begin position="199"/>
        <end position="220"/>
    </location>
</feature>
<keyword evidence="3 6" id="KW-0812">Transmembrane</keyword>
<dbReference type="PANTHER" id="PTHR30086">
    <property type="entry name" value="ARGININE EXPORTER PROTEIN ARGO"/>
    <property type="match status" value="1"/>
</dbReference>
<protein>
    <submittedName>
        <fullName evidence="7">LysE family transporter</fullName>
    </submittedName>
</protein>
<evidence type="ECO:0000313" key="8">
    <source>
        <dbReference type="Proteomes" id="UP000632377"/>
    </source>
</evidence>
<feature type="transmembrane region" description="Helical" evidence="6">
    <location>
        <begin position="157"/>
        <end position="178"/>
    </location>
</feature>
<dbReference type="EMBL" id="JAESWC010000004">
    <property type="protein sequence ID" value="MBL4936262.1"/>
    <property type="molecule type" value="Genomic_DNA"/>
</dbReference>
<keyword evidence="8" id="KW-1185">Reference proteome</keyword>
<evidence type="ECO:0000313" key="7">
    <source>
        <dbReference type="EMBL" id="MBL4936262.1"/>
    </source>
</evidence>
<gene>
    <name evidence="7" type="ORF">JK636_10870</name>
</gene>
<keyword evidence="4 6" id="KW-1133">Transmembrane helix</keyword>
<evidence type="ECO:0000256" key="3">
    <source>
        <dbReference type="ARBA" id="ARBA00022692"/>
    </source>
</evidence>
<feature type="transmembrane region" description="Helical" evidence="6">
    <location>
        <begin position="45"/>
        <end position="67"/>
    </location>
</feature>
<comment type="caution">
    <text evidence="7">The sequence shown here is derived from an EMBL/GenBank/DDBJ whole genome shotgun (WGS) entry which is preliminary data.</text>
</comment>
<name>A0ABS1TBX8_9CLOT</name>
<dbReference type="Pfam" id="PF01810">
    <property type="entry name" value="LysE"/>
    <property type="match status" value="1"/>
</dbReference>
<evidence type="ECO:0000256" key="6">
    <source>
        <dbReference type="SAM" id="Phobius"/>
    </source>
</evidence>
<accession>A0ABS1TBX8</accession>
<feature type="transmembrane region" description="Helical" evidence="6">
    <location>
        <begin position="6"/>
        <end position="24"/>
    </location>
</feature>
<dbReference type="PANTHER" id="PTHR30086:SF20">
    <property type="entry name" value="ARGININE EXPORTER PROTEIN ARGO-RELATED"/>
    <property type="match status" value="1"/>
</dbReference>
<evidence type="ECO:0000256" key="4">
    <source>
        <dbReference type="ARBA" id="ARBA00022989"/>
    </source>
</evidence>
<keyword evidence="5 6" id="KW-0472">Membrane</keyword>
<organism evidence="7 8">
    <name type="scientific">Clostridium rhizosphaerae</name>
    <dbReference type="NCBI Taxonomy" id="2803861"/>
    <lineage>
        <taxon>Bacteria</taxon>
        <taxon>Bacillati</taxon>
        <taxon>Bacillota</taxon>
        <taxon>Clostridia</taxon>
        <taxon>Eubacteriales</taxon>
        <taxon>Clostridiaceae</taxon>
        <taxon>Clostridium</taxon>
    </lineage>
</organism>
<comment type="subcellular location">
    <subcellularLocation>
        <location evidence="1">Cell membrane</location>
        <topology evidence="1">Multi-pass membrane protein</topology>
    </subcellularLocation>
</comment>
<dbReference type="RefSeq" id="WP_202748970.1">
    <property type="nucleotide sequence ID" value="NZ_JAESWC010000004.1"/>
</dbReference>
<evidence type="ECO:0000256" key="5">
    <source>
        <dbReference type="ARBA" id="ARBA00023136"/>
    </source>
</evidence>
<feature type="transmembrane region" description="Helical" evidence="6">
    <location>
        <begin position="79"/>
        <end position="97"/>
    </location>
</feature>
<dbReference type="InterPro" id="IPR001123">
    <property type="entry name" value="LeuE-type"/>
</dbReference>
<evidence type="ECO:0000256" key="2">
    <source>
        <dbReference type="ARBA" id="ARBA00022475"/>
    </source>
</evidence>
<proteinExistence type="predicted"/>
<evidence type="ECO:0000256" key="1">
    <source>
        <dbReference type="ARBA" id="ARBA00004651"/>
    </source>
</evidence>
<reference evidence="7 8" key="1">
    <citation type="submission" date="2021-01" db="EMBL/GenBank/DDBJ databases">
        <title>Genome public.</title>
        <authorList>
            <person name="Liu C."/>
            <person name="Sun Q."/>
        </authorList>
    </citation>
    <scope>NUCLEOTIDE SEQUENCE [LARGE SCALE GENOMIC DNA]</scope>
    <source>
        <strain evidence="7 8">YIM B02515</strain>
    </source>
</reference>
<feature type="transmembrane region" description="Helical" evidence="6">
    <location>
        <begin position="123"/>
        <end position="151"/>
    </location>
</feature>
<sequence length="224" mass="24932">MSISYILIIRSIYTGLFTGMVIAIPMGPAGFESVRWTMTKGLKKGVAVAAGSLIADAIDVMLINFGLLELIKTNKLLEVFFWEISAAVIFYIGYKALKNSKKDSAEEEKQEDDEKKNMDSRAVFTGFIVNFSNPMTHFFWLTLSSTVISIWRSYGKLVYFLFAVAMLCGMFLSLWGINILASKGKTISAPKVSGKAANLLIYVILAFGAGFFINGIYKLYLFLR</sequence>
<dbReference type="Proteomes" id="UP000632377">
    <property type="component" value="Unassembled WGS sequence"/>
</dbReference>